<reference evidence="17 19" key="1">
    <citation type="submission" date="2015-09" db="EMBL/GenBank/DDBJ databases">
        <authorList>
            <consortium name="Pathogen Informatics"/>
        </authorList>
    </citation>
    <scope>NUCLEOTIDE SEQUENCE [LARGE SCALE GENOMIC DNA]</scope>
    <source>
        <strain evidence="17 19">2789STDY5834959</strain>
    </source>
</reference>
<dbReference type="Pfam" id="PF05698">
    <property type="entry name" value="Trigger_C"/>
    <property type="match status" value="1"/>
</dbReference>
<evidence type="ECO:0000256" key="7">
    <source>
        <dbReference type="ARBA" id="ARBA00023186"/>
    </source>
</evidence>
<dbReference type="InterPro" id="IPR008881">
    <property type="entry name" value="Trigger_fac_ribosome-bd_bac"/>
</dbReference>
<evidence type="ECO:0000313" key="18">
    <source>
        <dbReference type="EMBL" id="WMD15589.1"/>
    </source>
</evidence>
<dbReference type="InterPro" id="IPR037041">
    <property type="entry name" value="Trigger_fac_C_sf"/>
</dbReference>
<evidence type="ECO:0000256" key="15">
    <source>
        <dbReference type="SAM" id="Coils"/>
    </source>
</evidence>
<dbReference type="InterPro" id="IPR046357">
    <property type="entry name" value="PPIase_dom_sf"/>
</dbReference>
<evidence type="ECO:0000256" key="4">
    <source>
        <dbReference type="ARBA" id="ARBA00016902"/>
    </source>
</evidence>
<dbReference type="GO" id="GO:0051083">
    <property type="term" value="P:'de novo' cotranslational protein folding"/>
    <property type="evidence" value="ECO:0007669"/>
    <property type="project" value="TreeGrafter"/>
</dbReference>
<sequence>MSLQVENLEHNMAKVTIEVEAAKLDNAIKQAFNKKKGQFNVPGFRKGKVPFQLIAKEYGVEIFYEDAANILIPDAYAEAMKDTDLEIVSRPEIDVTQLEKGKDFIFTATFALKPEVTLGDYKGIEVPKTRVTVKKDEIEEELKKVQEQNAREITIEDRAVKDGDILTIDYSGSVDGVKFEGGTAEDQTLVIGSGAFIPGFEEQLVGKNLNETADINVTFPEEYHAPDLAGKDAVFTVTVKAIKEKELPELDDEFAAEVSEFETLEDYKADIKEKIRDRKKEAANTERENKIVDAAVEAATMDIPEAMIEEQVQQMTDEFAQRLSYQGLSMEQYLMFSGMDAQKFADDLKPQAVKRIETRLVLEAIAKAEDITASEEDFKAELEKMAGMYQMETEQLEKIIQGAQKDQMMDDIAVQKAVDFLVGEAK</sequence>
<dbReference type="GO" id="GO:0005737">
    <property type="term" value="C:cytoplasm"/>
    <property type="evidence" value="ECO:0007669"/>
    <property type="project" value="UniProtKB-SubCell"/>
</dbReference>
<gene>
    <name evidence="12 17" type="primary">tig</name>
    <name evidence="17" type="ORF">ERS852571_00613</name>
    <name evidence="18" type="ORF">RBI15_09370</name>
</gene>
<dbReference type="EMBL" id="CYXY01000003">
    <property type="protein sequence ID" value="CUM79455.1"/>
    <property type="molecule type" value="Genomic_DNA"/>
</dbReference>
<dbReference type="Pfam" id="PF00254">
    <property type="entry name" value="FKBP_C"/>
    <property type="match status" value="1"/>
</dbReference>
<dbReference type="AlphaFoldDB" id="A0A173RP27"/>
<dbReference type="SUPFAM" id="SSF109998">
    <property type="entry name" value="Triger factor/SurA peptide-binding domain-like"/>
    <property type="match status" value="1"/>
</dbReference>
<evidence type="ECO:0000256" key="5">
    <source>
        <dbReference type="ARBA" id="ARBA00022618"/>
    </source>
</evidence>
<dbReference type="InterPro" id="IPR027304">
    <property type="entry name" value="Trigger_fact/SurA_dom_sf"/>
</dbReference>
<dbReference type="GO" id="GO:0051301">
    <property type="term" value="P:cell division"/>
    <property type="evidence" value="ECO:0007669"/>
    <property type="project" value="UniProtKB-KW"/>
</dbReference>
<keyword evidence="8 12" id="KW-0413">Isomerase</keyword>
<evidence type="ECO:0000313" key="19">
    <source>
        <dbReference type="Proteomes" id="UP000095553"/>
    </source>
</evidence>
<dbReference type="PANTHER" id="PTHR30560:SF3">
    <property type="entry name" value="TRIGGER FACTOR-LIKE PROTEIN TIG, CHLOROPLASTIC"/>
    <property type="match status" value="1"/>
</dbReference>
<dbReference type="GeneID" id="92741599"/>
<dbReference type="Proteomes" id="UP000095553">
    <property type="component" value="Unassembled WGS sequence"/>
</dbReference>
<dbReference type="Gene3D" id="3.30.70.1050">
    <property type="entry name" value="Trigger factor ribosome-binding domain"/>
    <property type="match status" value="1"/>
</dbReference>
<dbReference type="PROSITE" id="PS50059">
    <property type="entry name" value="FKBP_PPIASE"/>
    <property type="match status" value="1"/>
</dbReference>
<comment type="function">
    <text evidence="10 12">Involved in protein export. Acts as a chaperone by maintaining the newly synthesized protein in an open conformation. Functions as a peptidyl-prolyl cis-trans isomerase.</text>
</comment>
<dbReference type="Gene3D" id="1.10.3120.10">
    <property type="entry name" value="Trigger factor, C-terminal domain"/>
    <property type="match status" value="1"/>
</dbReference>
<reference evidence="18" key="2">
    <citation type="submission" date="2023-08" db="EMBL/GenBank/DDBJ databases">
        <title>Complete Genome Sequences of butyrate producing Anaerostipes hadrus strains BA1 and GIF7 isolated from the terminal ileum of a healthy lean male.</title>
        <authorList>
            <person name="Low A."/>
            <person name="Sheludchenko M."/>
            <person name="Cheng H.E."/>
            <person name="Koh X.Q."/>
            <person name="Lee J."/>
        </authorList>
    </citation>
    <scope>NUCLEOTIDE SEQUENCE</scope>
    <source>
        <strain evidence="18">BA1</strain>
    </source>
</reference>
<accession>A0A173RP27</accession>
<proteinExistence type="inferred from homology"/>
<comment type="catalytic activity">
    <reaction evidence="1 12 13">
        <text>[protein]-peptidylproline (omega=180) = [protein]-peptidylproline (omega=0)</text>
        <dbReference type="Rhea" id="RHEA:16237"/>
        <dbReference type="Rhea" id="RHEA-COMP:10747"/>
        <dbReference type="Rhea" id="RHEA-COMP:10748"/>
        <dbReference type="ChEBI" id="CHEBI:83833"/>
        <dbReference type="ChEBI" id="CHEBI:83834"/>
        <dbReference type="EC" id="5.2.1.8"/>
    </reaction>
</comment>
<feature type="coiled-coil region" evidence="15">
    <location>
        <begin position="128"/>
        <end position="155"/>
    </location>
</feature>
<dbReference type="InterPro" id="IPR008880">
    <property type="entry name" value="Trigger_fac_C"/>
</dbReference>
<comment type="domain">
    <text evidence="12">Consists of 3 domains; the N-terminus binds the ribosome, the middle domain has PPIase activity, while the C-terminus has intrinsic chaperone activity on its own.</text>
</comment>
<evidence type="ECO:0000256" key="6">
    <source>
        <dbReference type="ARBA" id="ARBA00023110"/>
    </source>
</evidence>
<comment type="similarity">
    <text evidence="2 12 14">Belongs to the FKBP-type PPIase family. Tig subfamily.</text>
</comment>
<keyword evidence="15" id="KW-0175">Coiled coil</keyword>
<evidence type="ECO:0000256" key="11">
    <source>
        <dbReference type="ARBA" id="ARBA00029986"/>
    </source>
</evidence>
<feature type="domain" description="PPIase FKBP-type" evidence="16">
    <location>
        <begin position="163"/>
        <end position="251"/>
    </location>
</feature>
<dbReference type="Proteomes" id="UP001243496">
    <property type="component" value="Chromosome"/>
</dbReference>
<evidence type="ECO:0000256" key="2">
    <source>
        <dbReference type="ARBA" id="ARBA00005464"/>
    </source>
</evidence>
<dbReference type="InterPro" id="IPR001179">
    <property type="entry name" value="PPIase_FKBP_dom"/>
</dbReference>
<organism evidence="17 19">
    <name type="scientific">Anaerostipes hadrus</name>
    <dbReference type="NCBI Taxonomy" id="649756"/>
    <lineage>
        <taxon>Bacteria</taxon>
        <taxon>Bacillati</taxon>
        <taxon>Bacillota</taxon>
        <taxon>Clostridia</taxon>
        <taxon>Lachnospirales</taxon>
        <taxon>Lachnospiraceae</taxon>
        <taxon>Anaerostipes</taxon>
    </lineage>
</organism>
<dbReference type="GO" id="GO:0043022">
    <property type="term" value="F:ribosome binding"/>
    <property type="evidence" value="ECO:0007669"/>
    <property type="project" value="TreeGrafter"/>
</dbReference>
<keyword evidence="9 12" id="KW-0131">Cell cycle</keyword>
<evidence type="ECO:0000259" key="16">
    <source>
        <dbReference type="PROSITE" id="PS50059"/>
    </source>
</evidence>
<dbReference type="SUPFAM" id="SSF54534">
    <property type="entry name" value="FKBP-like"/>
    <property type="match status" value="1"/>
</dbReference>
<dbReference type="InterPro" id="IPR036611">
    <property type="entry name" value="Trigger_fac_ribosome-bd_sf"/>
</dbReference>
<evidence type="ECO:0000256" key="9">
    <source>
        <dbReference type="ARBA" id="ARBA00023306"/>
    </source>
</evidence>
<dbReference type="GO" id="GO:0043335">
    <property type="term" value="P:protein unfolding"/>
    <property type="evidence" value="ECO:0007669"/>
    <property type="project" value="TreeGrafter"/>
</dbReference>
<dbReference type="RefSeq" id="WP_008392629.1">
    <property type="nucleotide sequence ID" value="NZ_CACRSX010000011.1"/>
</dbReference>
<dbReference type="HAMAP" id="MF_00303">
    <property type="entry name" value="Trigger_factor_Tig"/>
    <property type="match status" value="1"/>
</dbReference>
<evidence type="ECO:0000256" key="14">
    <source>
        <dbReference type="RuleBase" id="RU003914"/>
    </source>
</evidence>
<dbReference type="GO" id="GO:0044183">
    <property type="term" value="F:protein folding chaperone"/>
    <property type="evidence" value="ECO:0007669"/>
    <property type="project" value="TreeGrafter"/>
</dbReference>
<dbReference type="GO" id="GO:0015031">
    <property type="term" value="P:protein transport"/>
    <property type="evidence" value="ECO:0007669"/>
    <property type="project" value="UniProtKB-UniRule"/>
</dbReference>
<dbReference type="GO" id="GO:0003755">
    <property type="term" value="F:peptidyl-prolyl cis-trans isomerase activity"/>
    <property type="evidence" value="ECO:0007669"/>
    <property type="project" value="UniProtKB-UniRule"/>
</dbReference>
<evidence type="ECO:0000313" key="17">
    <source>
        <dbReference type="EMBL" id="CUM79455.1"/>
    </source>
</evidence>
<dbReference type="SUPFAM" id="SSF102735">
    <property type="entry name" value="Trigger factor ribosome-binding domain"/>
    <property type="match status" value="1"/>
</dbReference>
<evidence type="ECO:0000256" key="12">
    <source>
        <dbReference type="HAMAP-Rule" id="MF_00303"/>
    </source>
</evidence>
<evidence type="ECO:0000256" key="10">
    <source>
        <dbReference type="ARBA" id="ARBA00024849"/>
    </source>
</evidence>
<name>A0A173RP27_ANAHA</name>
<evidence type="ECO:0000256" key="8">
    <source>
        <dbReference type="ARBA" id="ARBA00023235"/>
    </source>
</evidence>
<keyword evidence="7 12" id="KW-0143">Chaperone</keyword>
<dbReference type="EC" id="5.2.1.8" evidence="3 12"/>
<dbReference type="PIRSF" id="PIRSF003095">
    <property type="entry name" value="Trigger_factor"/>
    <property type="match status" value="1"/>
</dbReference>
<evidence type="ECO:0000256" key="3">
    <source>
        <dbReference type="ARBA" id="ARBA00013194"/>
    </source>
</evidence>
<keyword evidence="12" id="KW-0963">Cytoplasm</keyword>
<comment type="subcellular location">
    <subcellularLocation>
        <location evidence="12">Cytoplasm</location>
    </subcellularLocation>
    <text evidence="12">About half TF is bound to the ribosome near the polypeptide exit tunnel while the other half is free in the cytoplasm.</text>
</comment>
<evidence type="ECO:0000256" key="1">
    <source>
        <dbReference type="ARBA" id="ARBA00000971"/>
    </source>
</evidence>
<dbReference type="Gene3D" id="3.10.50.40">
    <property type="match status" value="1"/>
</dbReference>
<dbReference type="PANTHER" id="PTHR30560">
    <property type="entry name" value="TRIGGER FACTOR CHAPERONE AND PEPTIDYL-PROLYL CIS/TRANS ISOMERASE"/>
    <property type="match status" value="1"/>
</dbReference>
<keyword evidence="6 12" id="KW-0697">Rotamase</keyword>
<evidence type="ECO:0000256" key="13">
    <source>
        <dbReference type="PROSITE-ProRule" id="PRU00277"/>
    </source>
</evidence>
<protein>
    <recommendedName>
        <fullName evidence="4 12">Trigger factor</fullName>
        <shortName evidence="12">TF</shortName>
        <ecNumber evidence="3 12">5.2.1.8</ecNumber>
    </recommendedName>
    <alternativeName>
        <fullName evidence="11 12">PPIase</fullName>
    </alternativeName>
</protein>
<dbReference type="InterPro" id="IPR005215">
    <property type="entry name" value="Trig_fac"/>
</dbReference>
<dbReference type="Pfam" id="PF05697">
    <property type="entry name" value="Trigger_N"/>
    <property type="match status" value="1"/>
</dbReference>
<dbReference type="EMBL" id="CP132968">
    <property type="protein sequence ID" value="WMD15589.1"/>
    <property type="molecule type" value="Genomic_DNA"/>
</dbReference>
<keyword evidence="5 12" id="KW-0132">Cell division</keyword>
<dbReference type="FunFam" id="3.10.50.40:FF:000001">
    <property type="entry name" value="Trigger factor"/>
    <property type="match status" value="1"/>
</dbReference>
<dbReference type="NCBIfam" id="TIGR00115">
    <property type="entry name" value="tig"/>
    <property type="match status" value="1"/>
</dbReference>